<proteinExistence type="predicted"/>
<reference evidence="2 3" key="1">
    <citation type="submission" date="2019-06" db="EMBL/GenBank/DDBJ databases">
        <title>Genomics analysis of Aphanomyces spp. identifies a new class of oomycete effector associated with host adaptation.</title>
        <authorList>
            <person name="Gaulin E."/>
        </authorList>
    </citation>
    <scope>NUCLEOTIDE SEQUENCE [LARGE SCALE GENOMIC DNA]</scope>
    <source>
        <strain evidence="2 3">E</strain>
    </source>
</reference>
<accession>A0A6A4YYU9</accession>
<evidence type="ECO:0000313" key="3">
    <source>
        <dbReference type="Proteomes" id="UP000469452"/>
    </source>
</evidence>
<sequence length="262" mass="30053">MADVDRLVAMDETFIMFHMTNKMLLVPTGTKRVGSVNPIDDEKKGVTLAVACEVYSSMLLPPFIVDTGEFGAKLMHDWHHYKKSVVVFNATHWMTQYIFTIFLAWLKTLFKGDKIGVVVDRSRTHYGDVVDTWLKSKEGQDIVVEFIAEGMTSVHQVGDIAINRPLKAMIRSKYNLLRWKSRESLRPGDVYRIDRAELVGIIEDSYDEMNKENVKDQWIARAFETCGQHPMRTMSTAFDDHLKSLQENHIYANMLSSSAQLK</sequence>
<evidence type="ECO:0000259" key="1">
    <source>
        <dbReference type="Pfam" id="PF03184"/>
    </source>
</evidence>
<feature type="domain" description="DDE-1" evidence="1">
    <location>
        <begin position="45"/>
        <end position="218"/>
    </location>
</feature>
<dbReference type="EMBL" id="VJMI01020288">
    <property type="protein sequence ID" value="KAF0704904.1"/>
    <property type="molecule type" value="Genomic_DNA"/>
</dbReference>
<protein>
    <recommendedName>
        <fullName evidence="1">DDE-1 domain-containing protein</fullName>
    </recommendedName>
</protein>
<dbReference type="InterPro" id="IPR004875">
    <property type="entry name" value="DDE_SF_endonuclease_dom"/>
</dbReference>
<comment type="caution">
    <text evidence="2">The sequence shown here is derived from an EMBL/GenBank/DDBJ whole genome shotgun (WGS) entry which is preliminary data.</text>
</comment>
<dbReference type="Pfam" id="PF03184">
    <property type="entry name" value="DDE_1"/>
    <property type="match status" value="1"/>
</dbReference>
<evidence type="ECO:0000313" key="2">
    <source>
        <dbReference type="EMBL" id="KAF0704904.1"/>
    </source>
</evidence>
<dbReference type="Proteomes" id="UP000469452">
    <property type="component" value="Unassembled WGS sequence"/>
</dbReference>
<organism evidence="2 3">
    <name type="scientific">Aphanomyces astaci</name>
    <name type="common">Crayfish plague agent</name>
    <dbReference type="NCBI Taxonomy" id="112090"/>
    <lineage>
        <taxon>Eukaryota</taxon>
        <taxon>Sar</taxon>
        <taxon>Stramenopiles</taxon>
        <taxon>Oomycota</taxon>
        <taxon>Saprolegniomycetes</taxon>
        <taxon>Saprolegniales</taxon>
        <taxon>Verrucalvaceae</taxon>
        <taxon>Aphanomyces</taxon>
    </lineage>
</organism>
<gene>
    <name evidence="2" type="ORF">AaE_014717</name>
</gene>
<dbReference type="AlphaFoldDB" id="A0A6A4YYU9"/>
<dbReference type="GO" id="GO:0003676">
    <property type="term" value="F:nucleic acid binding"/>
    <property type="evidence" value="ECO:0007669"/>
    <property type="project" value="InterPro"/>
</dbReference>
<dbReference type="VEuPathDB" id="FungiDB:H257_19412"/>
<name>A0A6A4YYU9_APHAT</name>